<evidence type="ECO:0000313" key="2">
    <source>
        <dbReference type="EMBL" id="TSJ60724.1"/>
    </source>
</evidence>
<keyword evidence="1" id="KW-0812">Transmembrane</keyword>
<dbReference type="OrthoDB" id="2967668at2"/>
<dbReference type="Proteomes" id="UP000316425">
    <property type="component" value="Unassembled WGS sequence"/>
</dbReference>
<evidence type="ECO:0000256" key="1">
    <source>
        <dbReference type="SAM" id="Phobius"/>
    </source>
</evidence>
<gene>
    <name evidence="2" type="ORF">FPQ13_11770</name>
</gene>
<keyword evidence="1" id="KW-0472">Membrane</keyword>
<protein>
    <recommendedName>
        <fullName evidence="4">Permease</fullName>
    </recommendedName>
</protein>
<name>A0A556P8K8_9BACI</name>
<evidence type="ECO:0000313" key="3">
    <source>
        <dbReference type="Proteomes" id="UP000316425"/>
    </source>
</evidence>
<comment type="caution">
    <text evidence="2">The sequence shown here is derived from an EMBL/GenBank/DDBJ whole genome shotgun (WGS) entry which is preliminary data.</text>
</comment>
<proteinExistence type="predicted"/>
<dbReference type="AlphaFoldDB" id="A0A556P8K8"/>
<dbReference type="RefSeq" id="WP_144089527.1">
    <property type="nucleotide sequence ID" value="NZ_VMHE01000031.1"/>
</dbReference>
<sequence length="110" mass="12900">MSDKTITCIRCKKPIERKSNLVVSNMKMVLRPFHEKCFKEHVKMKREQASMFFDAMPINGTYANIMTLIFLLLITSFALVFEVPIVVYVLCGIYPIYRLSSWLIFERKLA</sequence>
<feature type="transmembrane region" description="Helical" evidence="1">
    <location>
        <begin position="61"/>
        <end position="79"/>
    </location>
</feature>
<accession>A0A556P8K8</accession>
<dbReference type="EMBL" id="VMHE01000031">
    <property type="protein sequence ID" value="TSJ60724.1"/>
    <property type="molecule type" value="Genomic_DNA"/>
</dbReference>
<feature type="transmembrane region" description="Helical" evidence="1">
    <location>
        <begin position="85"/>
        <end position="105"/>
    </location>
</feature>
<organism evidence="2 3">
    <name type="scientific">Allobacillus salarius</name>
    <dbReference type="NCBI Taxonomy" id="1955272"/>
    <lineage>
        <taxon>Bacteria</taxon>
        <taxon>Bacillati</taxon>
        <taxon>Bacillota</taxon>
        <taxon>Bacilli</taxon>
        <taxon>Bacillales</taxon>
        <taxon>Bacillaceae</taxon>
        <taxon>Allobacillus</taxon>
    </lineage>
</organism>
<reference evidence="2 3" key="1">
    <citation type="submission" date="2019-07" db="EMBL/GenBank/DDBJ databases">
        <title>Allobacillus sp. nov. SKP isolated from shrimp paste of Euphausiacea.</title>
        <authorList>
            <person name="Kanchanasin P."/>
            <person name="Tanasupawat S."/>
            <person name="Shi W."/>
            <person name="Wu L."/>
            <person name="Ma J."/>
        </authorList>
    </citation>
    <scope>NUCLEOTIDE SEQUENCE [LARGE SCALE GENOMIC DNA]</scope>
    <source>
        <strain evidence="2 3">SKP4-8</strain>
    </source>
</reference>
<evidence type="ECO:0008006" key="4">
    <source>
        <dbReference type="Google" id="ProtNLM"/>
    </source>
</evidence>
<keyword evidence="3" id="KW-1185">Reference proteome</keyword>
<keyword evidence="1" id="KW-1133">Transmembrane helix</keyword>